<dbReference type="HAMAP" id="MF_01401">
    <property type="entry name" value="MsrA"/>
    <property type="match status" value="1"/>
</dbReference>
<dbReference type="PANTHER" id="PTHR43774">
    <property type="entry name" value="PEPTIDE METHIONINE SULFOXIDE REDUCTASE"/>
    <property type="match status" value="1"/>
</dbReference>
<comment type="catalytic activity">
    <reaction evidence="2 4">
        <text>L-methionyl-[protein] + [thioredoxin]-disulfide + H2O = L-methionyl-(S)-S-oxide-[protein] + [thioredoxin]-dithiol</text>
        <dbReference type="Rhea" id="RHEA:14217"/>
        <dbReference type="Rhea" id="RHEA-COMP:10698"/>
        <dbReference type="Rhea" id="RHEA-COMP:10700"/>
        <dbReference type="Rhea" id="RHEA-COMP:12313"/>
        <dbReference type="Rhea" id="RHEA-COMP:12315"/>
        <dbReference type="ChEBI" id="CHEBI:15377"/>
        <dbReference type="ChEBI" id="CHEBI:16044"/>
        <dbReference type="ChEBI" id="CHEBI:29950"/>
        <dbReference type="ChEBI" id="CHEBI:44120"/>
        <dbReference type="ChEBI" id="CHEBI:50058"/>
        <dbReference type="EC" id="1.8.4.11"/>
    </reaction>
</comment>
<gene>
    <name evidence="4 7" type="primary">msrA</name>
    <name evidence="6" type="ORF">ACFP81_00090</name>
    <name evidence="7" type="ORF">ACFP81_11485</name>
</gene>
<evidence type="ECO:0000313" key="7">
    <source>
        <dbReference type="EMBL" id="MFC6592556.1"/>
    </source>
</evidence>
<evidence type="ECO:0000256" key="4">
    <source>
        <dbReference type="HAMAP-Rule" id="MF_01401"/>
    </source>
</evidence>
<evidence type="ECO:0000256" key="1">
    <source>
        <dbReference type="ARBA" id="ARBA00023002"/>
    </source>
</evidence>
<comment type="function">
    <text evidence="4">Has an important function as a repair enzyme for proteins that have been inactivated by oxidation. Catalyzes the reversible oxidation-reduction of methionine sulfoxide in proteins to methionine.</text>
</comment>
<comment type="caution">
    <text evidence="7">The sequence shown here is derived from an EMBL/GenBank/DDBJ whole genome shotgun (WGS) entry which is preliminary data.</text>
</comment>
<dbReference type="SUPFAM" id="SSF55068">
    <property type="entry name" value="Peptide methionine sulfoxide reductase"/>
    <property type="match status" value="1"/>
</dbReference>
<protein>
    <recommendedName>
        <fullName evidence="4">Peptide methionine sulfoxide reductase MsrA</fullName>
        <shortName evidence="4">Protein-methionine-S-oxide reductase</shortName>
        <ecNumber evidence="4">1.8.4.11</ecNumber>
    </recommendedName>
    <alternativeName>
        <fullName evidence="4">Peptide-methionine (S)-S-oxide reductase</fullName>
        <shortName evidence="4">Peptide Met(O) reductase</shortName>
    </alternativeName>
</protein>
<dbReference type="EC" id="1.8.4.11" evidence="4"/>
<keyword evidence="8" id="KW-1185">Reference proteome</keyword>
<evidence type="ECO:0000259" key="5">
    <source>
        <dbReference type="Pfam" id="PF01625"/>
    </source>
</evidence>
<accession>A0ABW1YE17</accession>
<dbReference type="RefSeq" id="WP_380081622.1">
    <property type="nucleotide sequence ID" value="NZ_JBHSWD010000001.1"/>
</dbReference>
<comment type="catalytic activity">
    <reaction evidence="3 4">
        <text>[thioredoxin]-disulfide + L-methionine + H2O = L-methionine (S)-S-oxide + [thioredoxin]-dithiol</text>
        <dbReference type="Rhea" id="RHEA:19993"/>
        <dbReference type="Rhea" id="RHEA-COMP:10698"/>
        <dbReference type="Rhea" id="RHEA-COMP:10700"/>
        <dbReference type="ChEBI" id="CHEBI:15377"/>
        <dbReference type="ChEBI" id="CHEBI:29950"/>
        <dbReference type="ChEBI" id="CHEBI:50058"/>
        <dbReference type="ChEBI" id="CHEBI:57844"/>
        <dbReference type="ChEBI" id="CHEBI:58772"/>
        <dbReference type="EC" id="1.8.4.11"/>
    </reaction>
</comment>
<comment type="similarity">
    <text evidence="4">Belongs to the MsrA Met sulfoxide reductase family.</text>
</comment>
<reference evidence="7" key="1">
    <citation type="journal article" date="2014" name="Int. J. Syst. Evol. Microbiol.">
        <title>Complete genome of a new Firmicutes species belonging to the dominant human colonic microbiota ('Ruminococcus bicirculans') reveals two chromosomes and a selective capacity to utilize plant glucans.</title>
        <authorList>
            <consortium name="NISC Comparative Sequencing Program"/>
            <person name="Wegmann U."/>
            <person name="Louis P."/>
            <person name="Goesmann A."/>
            <person name="Henrissat B."/>
            <person name="Duncan S.H."/>
            <person name="Flint H.J."/>
        </authorList>
    </citation>
    <scope>NUCLEOTIDE SEQUENCE</scope>
    <source>
        <strain evidence="7">NBRC 112440</strain>
    </source>
</reference>
<proteinExistence type="inferred from homology"/>
<sequence length="181" mass="19947">MTDVKTEQAILAGGCFWCTEAVLKDLQGVLSVENGYIGGQVANPDYRAVCTGTTGHAEAVRVTFDPAQISFEDLLHIFFVTHDPTSLNRQGADTGTQYRSAVFPQTPEQEQAVRRTIADLDAQGTFEKPIVTAIEPNAPFYVAEDYHQDYYAQNPQNPYCAAVISPKVAKLRQQYSAKLAR</sequence>
<keyword evidence="1 4" id="KW-0560">Oxidoreductase</keyword>
<dbReference type="Proteomes" id="UP001596297">
    <property type="component" value="Unassembled WGS sequence"/>
</dbReference>
<dbReference type="Pfam" id="PF01625">
    <property type="entry name" value="PMSR"/>
    <property type="match status" value="1"/>
</dbReference>
<dbReference type="NCBIfam" id="TIGR00401">
    <property type="entry name" value="msrA"/>
    <property type="match status" value="1"/>
</dbReference>
<evidence type="ECO:0000256" key="3">
    <source>
        <dbReference type="ARBA" id="ARBA00048782"/>
    </source>
</evidence>
<reference evidence="7" key="3">
    <citation type="submission" date="2024-09" db="EMBL/GenBank/DDBJ databases">
        <authorList>
            <person name="Sun Q."/>
            <person name="Mori K."/>
        </authorList>
    </citation>
    <scope>NUCLEOTIDE SEQUENCE</scope>
    <source>
        <strain evidence="7">NBRC 112440</strain>
    </source>
</reference>
<reference evidence="8" key="2">
    <citation type="journal article" date="2019" name="Int. J. Syst. Evol. Microbiol.">
        <title>The Global Catalogue of Microorganisms (GCM) 10K type strain sequencing project: providing services to taxonomists for standard genome sequencing and annotation.</title>
        <authorList>
            <consortium name="The Broad Institute Genomics Platform"/>
            <consortium name="The Broad Institute Genome Sequencing Center for Infectious Disease"/>
            <person name="Wu L."/>
            <person name="Ma J."/>
        </authorList>
    </citation>
    <scope>NUCLEOTIDE SEQUENCE [LARGE SCALE GENOMIC DNA]</scope>
    <source>
        <strain evidence="8">CGMCC 1.15772</strain>
    </source>
</reference>
<evidence type="ECO:0000313" key="6">
    <source>
        <dbReference type="EMBL" id="MFC6590599.1"/>
    </source>
</evidence>
<dbReference type="InterPro" id="IPR002569">
    <property type="entry name" value="Met_Sox_Rdtase_MsrA_dom"/>
</dbReference>
<dbReference type="InterPro" id="IPR036509">
    <property type="entry name" value="Met_Sox_Rdtase_MsrA_sf"/>
</dbReference>
<name>A0ABW1YE17_9DEIO</name>
<evidence type="ECO:0000256" key="2">
    <source>
        <dbReference type="ARBA" id="ARBA00047806"/>
    </source>
</evidence>
<dbReference type="Gene3D" id="3.30.1060.10">
    <property type="entry name" value="Peptide methionine sulphoxide reductase MsrA"/>
    <property type="match status" value="1"/>
</dbReference>
<dbReference type="GO" id="GO:0008113">
    <property type="term" value="F:peptide-methionine (S)-S-oxide reductase activity"/>
    <property type="evidence" value="ECO:0007669"/>
    <property type="project" value="UniProtKB-EC"/>
</dbReference>
<dbReference type="PANTHER" id="PTHR43774:SF1">
    <property type="entry name" value="PEPTIDE METHIONINE SULFOXIDE REDUCTASE MSRA 2"/>
    <property type="match status" value="1"/>
</dbReference>
<feature type="active site" evidence="4">
    <location>
        <position position="15"/>
    </location>
</feature>
<dbReference type="EMBL" id="JBHSWD010000001">
    <property type="protein sequence ID" value="MFC6590599.1"/>
    <property type="molecule type" value="Genomic_DNA"/>
</dbReference>
<evidence type="ECO:0000313" key="8">
    <source>
        <dbReference type="Proteomes" id="UP001596297"/>
    </source>
</evidence>
<organism evidence="7 8">
    <name type="scientific">Deinococcus lacus</name>
    <dbReference type="NCBI Taxonomy" id="392561"/>
    <lineage>
        <taxon>Bacteria</taxon>
        <taxon>Thermotogati</taxon>
        <taxon>Deinococcota</taxon>
        <taxon>Deinococci</taxon>
        <taxon>Deinococcales</taxon>
        <taxon>Deinococcaceae</taxon>
        <taxon>Deinococcus</taxon>
    </lineage>
</organism>
<dbReference type="EMBL" id="JBHSWD010000001">
    <property type="protein sequence ID" value="MFC6592556.1"/>
    <property type="molecule type" value="Genomic_DNA"/>
</dbReference>
<feature type="domain" description="Peptide methionine sulphoxide reductase MsrA" evidence="5">
    <location>
        <begin position="8"/>
        <end position="160"/>
    </location>
</feature>